<keyword evidence="1" id="KW-0862">Zinc</keyword>
<dbReference type="EMBL" id="NCSJ02000178">
    <property type="protein sequence ID" value="RFU28047.1"/>
    <property type="molecule type" value="Genomic_DNA"/>
</dbReference>
<evidence type="ECO:0000313" key="3">
    <source>
        <dbReference type="Proteomes" id="UP000258309"/>
    </source>
</evidence>
<comment type="caution">
    <text evidence="2">The sequence shown here is derived from an EMBL/GenBank/DDBJ whole genome shotgun (WGS) entry which is preliminary data.</text>
</comment>
<feature type="binding site" evidence="1">
    <location>
        <position position="210"/>
    </location>
    <ligand>
        <name>Zn(2+)</name>
        <dbReference type="ChEBI" id="CHEBI:29105"/>
    </ligand>
</feature>
<keyword evidence="3" id="KW-1185">Reference proteome</keyword>
<dbReference type="SMART" id="SM01388">
    <property type="entry name" value="Mob1_phocein"/>
    <property type="match status" value="1"/>
</dbReference>
<dbReference type="InterPro" id="IPR036703">
    <property type="entry name" value="MOB_kinase_act_sf"/>
</dbReference>
<protein>
    <submittedName>
        <fullName evidence="2">Uncharacterized protein</fullName>
    </submittedName>
</protein>
<dbReference type="Pfam" id="PF03637">
    <property type="entry name" value="Mob1_phocein"/>
    <property type="match status" value="1"/>
</dbReference>
<dbReference type="Gene3D" id="1.20.140.30">
    <property type="entry name" value="MOB kinase activator"/>
    <property type="match status" value="1"/>
</dbReference>
<dbReference type="AlphaFoldDB" id="A0A3E2H441"/>
<evidence type="ECO:0000256" key="1">
    <source>
        <dbReference type="PIRSR" id="PIRSR605301-1"/>
    </source>
</evidence>
<sequence length="343" mass="39001">MPRTTAQRYEAEITLRLLSQVGSYNFILHWLELPLISHVKPLYRNQFTTPGSVDGSASGELDAKRPSLPIAPSIDFGESNSIPDFPRLLPLWLNPAYAKQIVKGNLMTLSSKTRTVEQGEWIAHQVIEHYRLLWNFVRVIIKTDDDGRAICTCPKMSAGNHNPTLAGLVLSTSSDDWIGKRSGFPEDFASTCQTLFLQLFRVYPHLYWEHFVEPFYYLNLEKQLSSCFSHFVLTAMTLNMLEPHDMELLQDLIDLWAADDTFSPDSKPYQNANLNRGSQLLRNNISLQANWGEGWSSPLGVCGAKERFSLMRKRSIVLVMRPVTELREEVKESSGMYGSVLLQ</sequence>
<feature type="non-terminal residue" evidence="2">
    <location>
        <position position="1"/>
    </location>
</feature>
<reference evidence="2 3" key="1">
    <citation type="submission" date="2018-05" db="EMBL/GenBank/DDBJ databases">
        <title>Draft genome sequence of Scytalidium lignicola DSM 105466, a ubiquitous saprotrophic fungus.</title>
        <authorList>
            <person name="Buettner E."/>
            <person name="Gebauer A.M."/>
            <person name="Hofrichter M."/>
            <person name="Liers C."/>
            <person name="Kellner H."/>
        </authorList>
    </citation>
    <scope>NUCLEOTIDE SEQUENCE [LARGE SCALE GENOMIC DNA]</scope>
    <source>
        <strain evidence="2 3">DSM 105466</strain>
    </source>
</reference>
<keyword evidence="1" id="KW-0479">Metal-binding</keyword>
<dbReference type="InterPro" id="IPR005301">
    <property type="entry name" value="MOB_kinase_act_fam"/>
</dbReference>
<dbReference type="PANTHER" id="PTHR22599">
    <property type="entry name" value="MPS ONE BINDER KINASE ACTIVATOR-LIKE MOB"/>
    <property type="match status" value="1"/>
</dbReference>
<evidence type="ECO:0000313" key="2">
    <source>
        <dbReference type="EMBL" id="RFU28047.1"/>
    </source>
</evidence>
<feature type="binding site" evidence="1">
    <location>
        <position position="205"/>
    </location>
    <ligand>
        <name>Zn(2+)</name>
        <dbReference type="ChEBI" id="CHEBI:29105"/>
    </ligand>
</feature>
<name>A0A3E2H441_SCYLI</name>
<dbReference type="SUPFAM" id="SSF101152">
    <property type="entry name" value="Mob1/phocein"/>
    <property type="match status" value="1"/>
</dbReference>
<organism evidence="2 3">
    <name type="scientific">Scytalidium lignicola</name>
    <name type="common">Hyphomycete</name>
    <dbReference type="NCBI Taxonomy" id="5539"/>
    <lineage>
        <taxon>Eukaryota</taxon>
        <taxon>Fungi</taxon>
        <taxon>Dikarya</taxon>
        <taxon>Ascomycota</taxon>
        <taxon>Pezizomycotina</taxon>
        <taxon>Leotiomycetes</taxon>
        <taxon>Leotiomycetes incertae sedis</taxon>
        <taxon>Scytalidium</taxon>
    </lineage>
</organism>
<accession>A0A3E2H441</accession>
<dbReference type="Proteomes" id="UP000258309">
    <property type="component" value="Unassembled WGS sequence"/>
</dbReference>
<dbReference type="STRING" id="5539.A0A3E2H441"/>
<dbReference type="OrthoDB" id="10261121at2759"/>
<feature type="non-terminal residue" evidence="2">
    <location>
        <position position="343"/>
    </location>
</feature>
<proteinExistence type="predicted"/>
<gene>
    <name evidence="2" type="ORF">B7463_g8295</name>
</gene>